<dbReference type="InterPro" id="IPR039793">
    <property type="entry name" value="UROS/Hem4"/>
</dbReference>
<protein>
    <submittedName>
        <fullName evidence="2">Uroporphyrinogen-III synthase</fullName>
        <ecNumber evidence="2">4.2.1.75</ecNumber>
    </submittedName>
</protein>
<gene>
    <name evidence="2" type="ORF">EC501_01490</name>
</gene>
<dbReference type="RefSeq" id="WP_122970524.1">
    <property type="nucleotide sequence ID" value="NZ_RHLQ01000002.1"/>
</dbReference>
<dbReference type="PANTHER" id="PTHR40082">
    <property type="entry name" value="BLR5956 PROTEIN"/>
    <property type="match status" value="1"/>
</dbReference>
<organism evidence="2 3">
    <name type="scientific">Lysinibacillus halotolerans</name>
    <dbReference type="NCBI Taxonomy" id="1368476"/>
    <lineage>
        <taxon>Bacteria</taxon>
        <taxon>Bacillati</taxon>
        <taxon>Bacillota</taxon>
        <taxon>Bacilli</taxon>
        <taxon>Bacillales</taxon>
        <taxon>Bacillaceae</taxon>
        <taxon>Lysinibacillus</taxon>
    </lineage>
</organism>
<dbReference type="Proteomes" id="UP000279909">
    <property type="component" value="Unassembled WGS sequence"/>
</dbReference>
<keyword evidence="2" id="KW-0456">Lyase</keyword>
<dbReference type="AlphaFoldDB" id="A0A3M8HFT9"/>
<dbReference type="EMBL" id="RHLQ01000002">
    <property type="protein sequence ID" value="RND01310.1"/>
    <property type="molecule type" value="Genomic_DNA"/>
</dbReference>
<proteinExistence type="predicted"/>
<sequence>MGGLDDKCIALLGTRKVDEQMNIIKQLGGSAVHRPAQGTVFFDSSFIGSEIKEIINGKFQWIIFTTGIGIDKLFEVAKEMDYEENLQQALSTMKIAVRGYKGANSLKKRGLFPIVRDDDGSIAGLIRAFASHNLKNQSVAVQLYGSPSIELINWLKEQQANFQEIIPYQHIPPQKEILEQLLNEILTNQLDAVSFTSVQQVHYVLKYAKQRNLHFELLSALEENVLALPIGKVTGNALKEQGVKRMLIPQDERIGSALMTLNKYFKESVTRSN</sequence>
<dbReference type="CDD" id="cd06578">
    <property type="entry name" value="HemD"/>
    <property type="match status" value="1"/>
</dbReference>
<accession>A0A3M8HFT9</accession>
<dbReference type="OrthoDB" id="9775656at2"/>
<dbReference type="SUPFAM" id="SSF69618">
    <property type="entry name" value="HemD-like"/>
    <property type="match status" value="1"/>
</dbReference>
<dbReference type="Pfam" id="PF02602">
    <property type="entry name" value="HEM4"/>
    <property type="match status" value="1"/>
</dbReference>
<dbReference type="GO" id="GO:0004852">
    <property type="term" value="F:uroporphyrinogen-III synthase activity"/>
    <property type="evidence" value="ECO:0007669"/>
    <property type="project" value="UniProtKB-EC"/>
</dbReference>
<name>A0A3M8HFT9_9BACI</name>
<dbReference type="GO" id="GO:0006780">
    <property type="term" value="P:uroporphyrinogen III biosynthetic process"/>
    <property type="evidence" value="ECO:0007669"/>
    <property type="project" value="InterPro"/>
</dbReference>
<keyword evidence="3" id="KW-1185">Reference proteome</keyword>
<dbReference type="InterPro" id="IPR003754">
    <property type="entry name" value="4pyrrol_synth_uPrphyn_synth"/>
</dbReference>
<reference evidence="2 3" key="1">
    <citation type="journal article" date="2014" name="Int. J. Syst. Evol. Microbiol.">
        <title>Lysinibacillus halotolerans sp. nov., isolated from saline-alkaline soil.</title>
        <authorList>
            <person name="Kong D."/>
            <person name="Wang Y."/>
            <person name="Zhao B."/>
            <person name="Li Y."/>
            <person name="Song J."/>
            <person name="Zhai Y."/>
            <person name="Zhang C."/>
            <person name="Wang H."/>
            <person name="Chen X."/>
            <person name="Zhao B."/>
            <person name="Ruan Z."/>
        </authorList>
    </citation>
    <scope>NUCLEOTIDE SEQUENCE [LARGE SCALE GENOMIC DNA]</scope>
    <source>
        <strain evidence="2 3">MCCC 1A12703</strain>
    </source>
</reference>
<dbReference type="NCBIfam" id="NF004584">
    <property type="entry name" value="PRK05928.2-1"/>
    <property type="match status" value="1"/>
</dbReference>
<dbReference type="Gene3D" id="3.40.50.10090">
    <property type="match status" value="2"/>
</dbReference>
<evidence type="ECO:0000259" key="1">
    <source>
        <dbReference type="Pfam" id="PF02602"/>
    </source>
</evidence>
<evidence type="ECO:0000313" key="3">
    <source>
        <dbReference type="Proteomes" id="UP000279909"/>
    </source>
</evidence>
<comment type="caution">
    <text evidence="2">The sequence shown here is derived from an EMBL/GenBank/DDBJ whole genome shotgun (WGS) entry which is preliminary data.</text>
</comment>
<dbReference type="PANTHER" id="PTHR40082:SF1">
    <property type="entry name" value="BLR5956 PROTEIN"/>
    <property type="match status" value="1"/>
</dbReference>
<dbReference type="InterPro" id="IPR036108">
    <property type="entry name" value="4pyrrol_syn_uPrphyn_synt_sf"/>
</dbReference>
<dbReference type="EC" id="4.2.1.75" evidence="2"/>
<feature type="domain" description="Tetrapyrrole biosynthesis uroporphyrinogen III synthase" evidence="1">
    <location>
        <begin position="24"/>
        <end position="256"/>
    </location>
</feature>
<evidence type="ECO:0000313" key="2">
    <source>
        <dbReference type="EMBL" id="RND01310.1"/>
    </source>
</evidence>